<dbReference type="EMBL" id="JAGTJS010000030">
    <property type="protein sequence ID" value="KAH7232026.1"/>
    <property type="molecule type" value="Genomic_DNA"/>
</dbReference>
<dbReference type="PROSITE" id="PS50297">
    <property type="entry name" value="ANK_REP_REGION"/>
    <property type="match status" value="5"/>
</dbReference>
<sequence length="1765" mass="199221">MPDDGRYTQGGSSFASSVTGTNVDQGNKLTNASYNNNRFAVIFNVNNSVGRPHSEPPDLPPPKGIGDGEDRSRGAKRKAGDQDNDEVEPRKRIVSRKEWLKHEKWYYRVKNLDTTELLSKISHSSRNSESNRYRERPGASGLLNCWSSLGFRAKQTAVFVYNREDFRPPSFRDSNPRLISCDTNLNGITFLSSPVRKPISLAHLSNSHPWHRYLNRLHHFFQPGLSRDIRYDVVILAPPGQHPYEYWMGRFDGQLMWLVDFLANEGFDATRISVFAATNWECQGKDRHESKDTGNELSETLCELLTDGCSQISHSVLLVEFLLPETNFPLSDQAVRNLPITLQGKLHVLYIKNHGCCVTPVNSDRHIGPIFLPIETLDSETALRFTRNDNNTYRKLVTAIWTWLHPPSPDSQRVALLPSADPRLKLGRSEFSEAFEIMCELVDTVNSFGDHTNDMQKNSAFWGILHNSHYQKWKNQDHGLLRIVNSSDPEIIPSGPDTVSIPPPVKPSQWNLRAFCRSLSHHHTDHQVLHLDFEAMATNCGPRRRQWTVNNLIGPLILRIFKAAVENTSETIDPLEFLCKHLNKNVNLVPSPEDKGEVTPFDRLILLTQELGSAMVHVIGNSLDDYYKMFPSDPESPPSDWENYACNMTDSCTPRPLMLILNGLDVLEPSPELGRLVYCISQLHEYINQGRDCKLLVTHKNRSDLDGLLKSFHCLKDNEYRDCLRSLQTDKPRVSRLPRDIDQRHPDTLKWLCDNKKYQDWQRANQRKSLLLLSGKPACGKSVFSRFVLEDLKPGSDDVVASFFFLNVDPNCSAANDQRDMLQALLYGILEGAPGLFPYFQSTYLRLKSEKEGTHPIEWTQSALERVLSGVTSHPLPNTIWILVDGLDETAPGESVGCVDCIGKFLPQEGSAISLKLLVATQPREPAMSQLKEYFDKPGEFWEITLQEENQDDIRAYIETFLHVDRLRRLKGGKMNLEGYRNTLFDSSRNVFLWVKLVERHIQKYTSGNKRATISDFEKFLKDIPKDIKGLYKKLFDRMMQEIVDQEDEDDRESQIQTVRAMLQVAIQTVSGPLLLDEFQDAYVVPSPEEWADFCIGDSRPENAKMIISKFTANFLEVHFNGEDERVQLLHQTAVEFLKEQKVRGVPLNEDAYDKQLSTMGSACIYYLEQVSSNSNHDLRAPLSLGLKEMESLATQINEYHLLPYALENFEGHVKVELHKDRLAVLVRHMRASSIELLLRKWIDSLAAKCGLSLNAGDAPNELKQLKFASNLLHVAVTKRLGTAVKVALLAGAEVDSQSTLYDSGERALCLLAMPPAELKTDDKTMRAEVAICRLLLAHGAQPDAQTRFEGTALHYAGKYMRLGVVRELLRQHADINPRDAKSMTPLHRAVIGHKPKNADPTELDARGHTPRSASKECVAALIQAGADLGAQEENGETPIHWAAGQMNRKPILELLIKGNTIGSTEQSVQAWRRAANLKCRNKQSTPLHWASGHGYLENIKLLIQHGADVSWADVTGRTALHWAAKWGYHAVLQELLEALDNTGEDKKSVVNSKETNGYTPLIWACRWGHVECAELLIDHGADVNLSQGGSEFGGTPISWAATYNYPKVIDLLVGKGAHMDETLLGWAAASGITDTFEHIRDVARHNNRELAVDGVGPFDKTPFMIAASYGRLKMVKYLCENFHIDVHRRDIDGNTALHFAARWKHLPMVEWLIEEAGLVINNANNHGKTALDCGLYYGAEEVNCYLIGKDGRRYVELRTMRSLL</sequence>
<feature type="repeat" description="ANK" evidence="3">
    <location>
        <begin position="1483"/>
        <end position="1515"/>
    </location>
</feature>
<dbReference type="Gene3D" id="3.40.50.300">
    <property type="entry name" value="P-loop containing nucleotide triphosphate hydrolases"/>
    <property type="match status" value="1"/>
</dbReference>
<dbReference type="Pfam" id="PF24883">
    <property type="entry name" value="NPHP3_N"/>
    <property type="match status" value="1"/>
</dbReference>
<dbReference type="SMART" id="SM00248">
    <property type="entry name" value="ANK"/>
    <property type="match status" value="11"/>
</dbReference>
<name>A0A9P9G409_FUSSL</name>
<evidence type="ECO:0000259" key="5">
    <source>
        <dbReference type="Pfam" id="PF24883"/>
    </source>
</evidence>
<evidence type="ECO:0000313" key="7">
    <source>
        <dbReference type="Proteomes" id="UP000736672"/>
    </source>
</evidence>
<dbReference type="Pfam" id="PF13637">
    <property type="entry name" value="Ank_4"/>
    <property type="match status" value="1"/>
</dbReference>
<dbReference type="PANTHER" id="PTHR24123:SF143">
    <property type="entry name" value="INVERSIN"/>
    <property type="match status" value="1"/>
</dbReference>
<evidence type="ECO:0000256" key="4">
    <source>
        <dbReference type="SAM" id="MobiDB-lite"/>
    </source>
</evidence>
<keyword evidence="2 3" id="KW-0040">ANK repeat</keyword>
<evidence type="ECO:0000313" key="6">
    <source>
        <dbReference type="EMBL" id="KAH7232026.1"/>
    </source>
</evidence>
<gene>
    <name evidence="6" type="ORF">B0J15DRAFT_505500</name>
</gene>
<feature type="domain" description="Nephrocystin 3-like N-terminal" evidence="5">
    <location>
        <begin position="748"/>
        <end position="919"/>
    </location>
</feature>
<feature type="repeat" description="ANK" evidence="3">
    <location>
        <begin position="1557"/>
        <end position="1589"/>
    </location>
</feature>
<dbReference type="Proteomes" id="UP000736672">
    <property type="component" value="Unassembled WGS sequence"/>
</dbReference>
<accession>A0A9P9G409</accession>
<feature type="compositionally biased region" description="Basic and acidic residues" evidence="4">
    <location>
        <begin position="66"/>
        <end position="90"/>
    </location>
</feature>
<dbReference type="Gene3D" id="1.25.40.20">
    <property type="entry name" value="Ankyrin repeat-containing domain"/>
    <property type="match status" value="3"/>
</dbReference>
<dbReference type="InterPro" id="IPR036770">
    <property type="entry name" value="Ankyrin_rpt-contain_sf"/>
</dbReference>
<evidence type="ECO:0000256" key="1">
    <source>
        <dbReference type="ARBA" id="ARBA00022737"/>
    </source>
</evidence>
<feature type="region of interest" description="Disordered" evidence="4">
    <location>
        <begin position="1"/>
        <end position="25"/>
    </location>
</feature>
<dbReference type="OrthoDB" id="4898822at2759"/>
<dbReference type="PRINTS" id="PR01415">
    <property type="entry name" value="ANKYRIN"/>
</dbReference>
<dbReference type="InterPro" id="IPR051165">
    <property type="entry name" value="Multifunctional_ANK_Repeat"/>
</dbReference>
<dbReference type="InterPro" id="IPR027417">
    <property type="entry name" value="P-loop_NTPase"/>
</dbReference>
<evidence type="ECO:0000256" key="3">
    <source>
        <dbReference type="PROSITE-ProRule" id="PRU00023"/>
    </source>
</evidence>
<dbReference type="Pfam" id="PF12796">
    <property type="entry name" value="Ank_2"/>
    <property type="match status" value="4"/>
</dbReference>
<protein>
    <recommendedName>
        <fullName evidence="5">Nephrocystin 3-like N-terminal domain-containing protein</fullName>
    </recommendedName>
</protein>
<proteinExistence type="predicted"/>
<feature type="repeat" description="ANK" evidence="3">
    <location>
        <begin position="1693"/>
        <end position="1715"/>
    </location>
</feature>
<dbReference type="PROSITE" id="PS50088">
    <property type="entry name" value="ANK_REPEAT"/>
    <property type="match status" value="6"/>
</dbReference>
<reference evidence="6" key="1">
    <citation type="journal article" date="2021" name="Nat. Commun.">
        <title>Genetic determinants of endophytism in the Arabidopsis root mycobiome.</title>
        <authorList>
            <person name="Mesny F."/>
            <person name="Miyauchi S."/>
            <person name="Thiergart T."/>
            <person name="Pickel B."/>
            <person name="Atanasova L."/>
            <person name="Karlsson M."/>
            <person name="Huettel B."/>
            <person name="Barry K.W."/>
            <person name="Haridas S."/>
            <person name="Chen C."/>
            <person name="Bauer D."/>
            <person name="Andreopoulos W."/>
            <person name="Pangilinan J."/>
            <person name="LaButti K."/>
            <person name="Riley R."/>
            <person name="Lipzen A."/>
            <person name="Clum A."/>
            <person name="Drula E."/>
            <person name="Henrissat B."/>
            <person name="Kohler A."/>
            <person name="Grigoriev I.V."/>
            <person name="Martin F.M."/>
            <person name="Hacquard S."/>
        </authorList>
    </citation>
    <scope>NUCLEOTIDE SEQUENCE</scope>
    <source>
        <strain evidence="6">FSSC 5 MPI-SDFR-AT-0091</strain>
    </source>
</reference>
<feature type="compositionally biased region" description="Polar residues" evidence="4">
    <location>
        <begin position="9"/>
        <end position="25"/>
    </location>
</feature>
<organism evidence="6 7">
    <name type="scientific">Fusarium solani</name>
    <name type="common">Filamentous fungus</name>
    <dbReference type="NCBI Taxonomy" id="169388"/>
    <lineage>
        <taxon>Eukaryota</taxon>
        <taxon>Fungi</taxon>
        <taxon>Dikarya</taxon>
        <taxon>Ascomycota</taxon>
        <taxon>Pezizomycotina</taxon>
        <taxon>Sordariomycetes</taxon>
        <taxon>Hypocreomycetidae</taxon>
        <taxon>Hypocreales</taxon>
        <taxon>Nectriaceae</taxon>
        <taxon>Fusarium</taxon>
        <taxon>Fusarium solani species complex</taxon>
    </lineage>
</organism>
<feature type="repeat" description="ANK" evidence="3">
    <location>
        <begin position="1435"/>
        <end position="1458"/>
    </location>
</feature>
<keyword evidence="7" id="KW-1185">Reference proteome</keyword>
<dbReference type="InterPro" id="IPR002110">
    <property type="entry name" value="Ankyrin_rpt"/>
</dbReference>
<keyword evidence="1" id="KW-0677">Repeat</keyword>
<feature type="repeat" description="ANK" evidence="3">
    <location>
        <begin position="1516"/>
        <end position="1538"/>
    </location>
</feature>
<feature type="region of interest" description="Disordered" evidence="4">
    <location>
        <begin position="50"/>
        <end position="90"/>
    </location>
</feature>
<comment type="caution">
    <text evidence="6">The sequence shown here is derived from an EMBL/GenBank/DDBJ whole genome shotgun (WGS) entry which is preliminary data.</text>
</comment>
<evidence type="ECO:0000256" key="2">
    <source>
        <dbReference type="ARBA" id="ARBA00023043"/>
    </source>
</evidence>
<dbReference type="PANTHER" id="PTHR24123">
    <property type="entry name" value="ANKYRIN REPEAT-CONTAINING"/>
    <property type="match status" value="1"/>
</dbReference>
<dbReference type="InterPro" id="IPR056884">
    <property type="entry name" value="NPHP3-like_N"/>
</dbReference>
<dbReference type="SUPFAM" id="SSF48403">
    <property type="entry name" value="Ankyrin repeat"/>
    <property type="match status" value="2"/>
</dbReference>
<feature type="repeat" description="ANK" evidence="3">
    <location>
        <begin position="1349"/>
        <end position="1381"/>
    </location>
</feature>